<keyword evidence="10" id="KW-0150">Chloroplast</keyword>
<feature type="region of interest" description="Disordered" evidence="9">
    <location>
        <begin position="1"/>
        <end position="66"/>
    </location>
</feature>
<comment type="subunit">
    <text evidence="7">Part of the 30S ribosomal subunit.</text>
</comment>
<dbReference type="PANTHER" id="PTHR13479:SF40">
    <property type="entry name" value="SMALL RIBOSOMAL SUBUNIT PROTEIN BS18M"/>
    <property type="match status" value="1"/>
</dbReference>
<evidence type="ECO:0000256" key="7">
    <source>
        <dbReference type="HAMAP-Rule" id="MF_00270"/>
    </source>
</evidence>
<dbReference type="RefSeq" id="YP_009670433.1">
    <property type="nucleotide sequence ID" value="NC_043813.1"/>
</dbReference>
<comment type="subcellular location">
    <subcellularLocation>
        <location evidence="7">Plastid</location>
        <location evidence="7">Chloroplast</location>
    </subcellularLocation>
</comment>
<sequence>MDKSKQSFRKPKQSFSKPKPEQSFPKPKPKPPKPEQSFPKRKPKRSFRKPKRSFRKRFSPIQPKDPISYRNLSLLNRFISEQGKILPRPVTRLTFQEQRLITLAIKQARVLAFLPFLNKENKFRKDNERKFKKGKHPHWKTKSKFTKDTPKDPHWNTKSKFTKDTKNESNPSNSNGN</sequence>
<dbReference type="InterPro" id="IPR036870">
    <property type="entry name" value="Ribosomal_bS18_sf"/>
</dbReference>
<dbReference type="GO" id="GO:0070181">
    <property type="term" value="F:small ribosomal subunit rRNA binding"/>
    <property type="evidence" value="ECO:0007669"/>
    <property type="project" value="TreeGrafter"/>
</dbReference>
<comment type="similarity">
    <text evidence="1 7 8">Belongs to the bacterial ribosomal protein bS18 family.</text>
</comment>
<evidence type="ECO:0000313" key="10">
    <source>
        <dbReference type="EMBL" id="QCX29736.1"/>
    </source>
</evidence>
<dbReference type="GeneID" id="40877169"/>
<organism evidence="10">
    <name type="scientific">Passiflora jatunsachensis</name>
    <dbReference type="NCBI Taxonomy" id="1341363"/>
    <lineage>
        <taxon>Eukaryota</taxon>
        <taxon>Viridiplantae</taxon>
        <taxon>Streptophyta</taxon>
        <taxon>Embryophyta</taxon>
        <taxon>Tracheophyta</taxon>
        <taxon>Spermatophyta</taxon>
        <taxon>Magnoliopsida</taxon>
        <taxon>eudicotyledons</taxon>
        <taxon>Gunneridae</taxon>
        <taxon>Pentapetalae</taxon>
        <taxon>rosids</taxon>
        <taxon>fabids</taxon>
        <taxon>Malpighiales</taxon>
        <taxon>Passifloraceae</taxon>
        <taxon>Passiflora</taxon>
    </lineage>
</organism>
<dbReference type="GO" id="GO:0006412">
    <property type="term" value="P:translation"/>
    <property type="evidence" value="ECO:0007669"/>
    <property type="project" value="UniProtKB-UniRule"/>
</dbReference>
<keyword evidence="2 7" id="KW-0699">rRNA-binding</keyword>
<dbReference type="GO" id="GO:0003735">
    <property type="term" value="F:structural constituent of ribosome"/>
    <property type="evidence" value="ECO:0007669"/>
    <property type="project" value="InterPro"/>
</dbReference>
<dbReference type="EMBL" id="MK694920">
    <property type="protein sequence ID" value="QCX29736.1"/>
    <property type="molecule type" value="Genomic_DNA"/>
</dbReference>
<feature type="compositionally biased region" description="Basic and acidic residues" evidence="9">
    <location>
        <begin position="145"/>
        <end position="167"/>
    </location>
</feature>
<feature type="region of interest" description="Disordered" evidence="9">
    <location>
        <begin position="127"/>
        <end position="177"/>
    </location>
</feature>
<evidence type="ECO:0000256" key="9">
    <source>
        <dbReference type="SAM" id="MobiDB-lite"/>
    </source>
</evidence>
<dbReference type="SUPFAM" id="SSF46911">
    <property type="entry name" value="Ribosomal protein S18"/>
    <property type="match status" value="1"/>
</dbReference>
<feature type="compositionally biased region" description="Basic residues" evidence="9">
    <location>
        <begin position="130"/>
        <end position="144"/>
    </location>
</feature>
<feature type="compositionally biased region" description="Polar residues" evidence="9">
    <location>
        <begin position="168"/>
        <end position="177"/>
    </location>
</feature>
<dbReference type="GO" id="GO:0005763">
    <property type="term" value="C:mitochondrial small ribosomal subunit"/>
    <property type="evidence" value="ECO:0007669"/>
    <property type="project" value="TreeGrafter"/>
</dbReference>
<dbReference type="Gene3D" id="4.10.640.10">
    <property type="entry name" value="Ribosomal protein S18"/>
    <property type="match status" value="1"/>
</dbReference>
<dbReference type="NCBIfam" id="TIGR00165">
    <property type="entry name" value="S18"/>
    <property type="match status" value="1"/>
</dbReference>
<evidence type="ECO:0000256" key="2">
    <source>
        <dbReference type="ARBA" id="ARBA00022730"/>
    </source>
</evidence>
<name>A0A4Y5QDV1_9ROSI</name>
<feature type="compositionally biased region" description="Basic residues" evidence="9">
    <location>
        <begin position="39"/>
        <end position="58"/>
    </location>
</feature>
<evidence type="ECO:0000256" key="3">
    <source>
        <dbReference type="ARBA" id="ARBA00022884"/>
    </source>
</evidence>
<evidence type="ECO:0000256" key="5">
    <source>
        <dbReference type="ARBA" id="ARBA00023274"/>
    </source>
</evidence>
<keyword evidence="4 7" id="KW-0689">Ribosomal protein</keyword>
<dbReference type="HAMAP" id="MF_00270">
    <property type="entry name" value="Ribosomal_bS18"/>
    <property type="match status" value="1"/>
</dbReference>
<dbReference type="AlphaFoldDB" id="A0A4Y5QDV1"/>
<geneLocation type="chloroplast" evidence="10"/>
<accession>A0A4Y5QDV1</accession>
<protein>
    <recommendedName>
        <fullName evidence="6 7">Small ribosomal subunit protein bS18c</fullName>
    </recommendedName>
</protein>
<keyword evidence="10" id="KW-0934">Plastid</keyword>
<proteinExistence type="inferred from homology"/>
<feature type="compositionally biased region" description="Basic residues" evidence="9">
    <location>
        <begin position="1"/>
        <end position="12"/>
    </location>
</feature>
<dbReference type="InterPro" id="IPR001648">
    <property type="entry name" value="Ribosomal_bS18"/>
</dbReference>
<evidence type="ECO:0000256" key="1">
    <source>
        <dbReference type="ARBA" id="ARBA00005589"/>
    </source>
</evidence>
<evidence type="ECO:0000256" key="8">
    <source>
        <dbReference type="RuleBase" id="RU003910"/>
    </source>
</evidence>
<keyword evidence="5 7" id="KW-0687">Ribonucleoprotein</keyword>
<dbReference type="FunFam" id="4.10.640.10:FF:000002">
    <property type="entry name" value="30S ribosomal protein S18, chloroplastic"/>
    <property type="match status" value="1"/>
</dbReference>
<feature type="compositionally biased region" description="Low complexity" evidence="9">
    <location>
        <begin position="14"/>
        <end position="25"/>
    </location>
</feature>
<dbReference type="Pfam" id="PF01084">
    <property type="entry name" value="Ribosomal_S18"/>
    <property type="match status" value="1"/>
</dbReference>
<dbReference type="PANTHER" id="PTHR13479">
    <property type="entry name" value="30S RIBOSOMAL PROTEIN S18"/>
    <property type="match status" value="1"/>
</dbReference>
<dbReference type="GO" id="GO:0009507">
    <property type="term" value="C:chloroplast"/>
    <property type="evidence" value="ECO:0007669"/>
    <property type="project" value="UniProtKB-SubCell"/>
</dbReference>
<dbReference type="PRINTS" id="PR00974">
    <property type="entry name" value="RIBOSOMALS18"/>
</dbReference>
<evidence type="ECO:0000256" key="6">
    <source>
        <dbReference type="ARBA" id="ARBA00035266"/>
    </source>
</evidence>
<gene>
    <name evidence="7 10" type="primary">rps18</name>
</gene>
<keyword evidence="3 7" id="KW-0694">RNA-binding</keyword>
<evidence type="ECO:0000256" key="4">
    <source>
        <dbReference type="ARBA" id="ARBA00022980"/>
    </source>
</evidence>
<reference evidence="10" key="1">
    <citation type="journal article" date="2019" name="Mol. Phylogenet. Evol.">
        <title>Highly accelerated rates of genomic rearrangements and nucleotide substitutions in plastid genomes of Passiflora subgenus Decaloba.</title>
        <authorList>
            <person name="Shrestha B."/>
            <person name="Weng M.L."/>
            <person name="Theriot E.C."/>
            <person name="Gilbert L.E."/>
            <person name="Ruhlman T.A."/>
            <person name="Krosnick S.E."/>
            <person name="Jansen R.K."/>
        </authorList>
    </citation>
    <scope>NUCLEOTIDE SEQUENCE</scope>
</reference>